<gene>
    <name evidence="1" type="ORF">Goe2_c12200</name>
</gene>
<proteinExistence type="predicted"/>
<protein>
    <submittedName>
        <fullName evidence="1">Uncharacterized protein</fullName>
    </submittedName>
</protein>
<dbReference type="Proteomes" id="UP000224660">
    <property type="component" value="Segment"/>
</dbReference>
<evidence type="ECO:0000313" key="2">
    <source>
        <dbReference type="Proteomes" id="UP000224660"/>
    </source>
</evidence>
<accession>A0A217EQN7</accession>
<dbReference type="EMBL" id="KY368639">
    <property type="protein sequence ID" value="APZ82358.1"/>
    <property type="molecule type" value="Genomic_DNA"/>
</dbReference>
<name>A0A217EQN7_9CAUD</name>
<reference evidence="1 2" key="1">
    <citation type="journal article" date="2017" name="Viruses">
        <title>Characterization of Bacillus subtilis Viruses vB_BsuM-Goe2 and vB_BsuM-Goe3.</title>
        <authorList>
            <person name="Willms I.M."/>
            <person name="Hoppert M."/>
            <person name="Hertel R."/>
        </authorList>
    </citation>
    <scope>NUCLEOTIDE SEQUENCE [LARGE SCALE GENOMIC DNA]</scope>
</reference>
<evidence type="ECO:0000313" key="1">
    <source>
        <dbReference type="EMBL" id="APZ82358.1"/>
    </source>
</evidence>
<sequence>MKITDKEGKVVLEVIKEVGVLDTSATQELRVNIVKDDKGRVRVAIQKFWRKHKDEEWKVGKGLFVTGRDAVNLSPLLEQAGNEIIHIR</sequence>
<organism evidence="1 2">
    <name type="scientific">Bacillus phage vB_BsuM-Goe2</name>
    <dbReference type="NCBI Taxonomy" id="1933062"/>
    <lineage>
        <taxon>Viruses</taxon>
        <taxon>Duplodnaviria</taxon>
        <taxon>Heunggongvirae</taxon>
        <taxon>Uroviricota</taxon>
        <taxon>Caudoviricetes</taxon>
        <taxon>Herelleviridae</taxon>
        <taxon>Spounavirinae</taxon>
        <taxon>Okubovirus</taxon>
        <taxon>Okubovirus camphawk</taxon>
    </lineage>
</organism>